<feature type="compositionally biased region" description="Polar residues" evidence="1">
    <location>
        <begin position="19"/>
        <end position="48"/>
    </location>
</feature>
<dbReference type="HOGENOM" id="CLU_2489380_0_0_1"/>
<name>A0A0C9X3G7_9AGAR</name>
<proteinExistence type="predicted"/>
<dbReference type="AlphaFoldDB" id="A0A0C9X3G7"/>
<reference evidence="3" key="2">
    <citation type="submission" date="2015-01" db="EMBL/GenBank/DDBJ databases">
        <title>Evolutionary Origins and Diversification of the Mycorrhizal Mutualists.</title>
        <authorList>
            <consortium name="DOE Joint Genome Institute"/>
            <consortium name="Mycorrhizal Genomics Consortium"/>
            <person name="Kohler A."/>
            <person name="Kuo A."/>
            <person name="Nagy L.G."/>
            <person name="Floudas D."/>
            <person name="Copeland A."/>
            <person name="Barry K.W."/>
            <person name="Cichocki N."/>
            <person name="Veneault-Fourrey C."/>
            <person name="LaButti K."/>
            <person name="Lindquist E.A."/>
            <person name="Lipzen A."/>
            <person name="Lundell T."/>
            <person name="Morin E."/>
            <person name="Murat C."/>
            <person name="Riley R."/>
            <person name="Ohm R."/>
            <person name="Sun H."/>
            <person name="Tunlid A."/>
            <person name="Henrissat B."/>
            <person name="Grigoriev I.V."/>
            <person name="Hibbett D.S."/>
            <person name="Martin F."/>
        </authorList>
    </citation>
    <scope>NUCLEOTIDE SEQUENCE [LARGE SCALE GENOMIC DNA]</scope>
    <source>
        <strain evidence="3">LaAM-08-1</strain>
    </source>
</reference>
<protein>
    <submittedName>
        <fullName evidence="2">Uncharacterized protein</fullName>
    </submittedName>
</protein>
<accession>A0A0C9X3G7</accession>
<reference evidence="2 3" key="1">
    <citation type="submission" date="2014-04" db="EMBL/GenBank/DDBJ databases">
        <authorList>
            <consortium name="DOE Joint Genome Institute"/>
            <person name="Kuo A."/>
            <person name="Kohler A."/>
            <person name="Nagy L.G."/>
            <person name="Floudas D."/>
            <person name="Copeland A."/>
            <person name="Barry K.W."/>
            <person name="Cichocki N."/>
            <person name="Veneault-Fourrey C."/>
            <person name="LaButti K."/>
            <person name="Lindquist E.A."/>
            <person name="Lipzen A."/>
            <person name="Lundell T."/>
            <person name="Morin E."/>
            <person name="Murat C."/>
            <person name="Sun H."/>
            <person name="Tunlid A."/>
            <person name="Henrissat B."/>
            <person name="Grigoriev I.V."/>
            <person name="Hibbett D.S."/>
            <person name="Martin F."/>
            <person name="Nordberg H.P."/>
            <person name="Cantor M.N."/>
            <person name="Hua S.X."/>
        </authorList>
    </citation>
    <scope>NUCLEOTIDE SEQUENCE [LARGE SCALE GENOMIC DNA]</scope>
    <source>
        <strain evidence="2 3">LaAM-08-1</strain>
    </source>
</reference>
<feature type="non-terminal residue" evidence="2">
    <location>
        <position position="1"/>
    </location>
</feature>
<evidence type="ECO:0000313" key="3">
    <source>
        <dbReference type="Proteomes" id="UP000054477"/>
    </source>
</evidence>
<evidence type="ECO:0000256" key="1">
    <source>
        <dbReference type="SAM" id="MobiDB-lite"/>
    </source>
</evidence>
<dbReference type="EMBL" id="KN839060">
    <property type="protein sequence ID" value="KIJ91072.1"/>
    <property type="molecule type" value="Genomic_DNA"/>
</dbReference>
<keyword evidence="3" id="KW-1185">Reference proteome</keyword>
<organism evidence="2 3">
    <name type="scientific">Laccaria amethystina LaAM-08-1</name>
    <dbReference type="NCBI Taxonomy" id="1095629"/>
    <lineage>
        <taxon>Eukaryota</taxon>
        <taxon>Fungi</taxon>
        <taxon>Dikarya</taxon>
        <taxon>Basidiomycota</taxon>
        <taxon>Agaricomycotina</taxon>
        <taxon>Agaricomycetes</taxon>
        <taxon>Agaricomycetidae</taxon>
        <taxon>Agaricales</taxon>
        <taxon>Agaricineae</taxon>
        <taxon>Hydnangiaceae</taxon>
        <taxon>Laccaria</taxon>
    </lineage>
</organism>
<evidence type="ECO:0000313" key="2">
    <source>
        <dbReference type="EMBL" id="KIJ91072.1"/>
    </source>
</evidence>
<dbReference type="OrthoDB" id="3056853at2759"/>
<feature type="region of interest" description="Disordered" evidence="1">
    <location>
        <begin position="1"/>
        <end position="76"/>
    </location>
</feature>
<gene>
    <name evidence="2" type="ORF">K443DRAFT_686300</name>
</gene>
<sequence length="87" mass="9691">DARGISANRVTQHHDHHNTMTTTKAADTKPVQQQQHTQPVWTSYTQPAPQKIPTYEQPQPSEYGEPPVTHTDGGPTAARRLCWLAGH</sequence>
<dbReference type="Proteomes" id="UP000054477">
    <property type="component" value="Unassembled WGS sequence"/>
</dbReference>